<keyword evidence="2" id="KW-1185">Reference proteome</keyword>
<sequence length="155" mass="17128">MPGKNSFMPDECYVLEHKEISSLIRSLADHNMSERSAESLINMGRQAVQPLIVALKDPNMDVRGNAAWILGSIRDERAIEPLIGMLKDEELEARVVAGVALIKIGMPAVEPLIASLKRCDSKLKRTTANVLMGLCKEDRVDTGSKQKIMNTLRSI</sequence>
<accession>A0AAP2W7W5</accession>
<dbReference type="InterPro" id="IPR016024">
    <property type="entry name" value="ARM-type_fold"/>
</dbReference>
<protein>
    <recommendedName>
        <fullName evidence="3">HEAT repeat-containing protein</fullName>
    </recommendedName>
</protein>
<dbReference type="EMBL" id="PGCK01000009">
    <property type="protein sequence ID" value="MCD1295481.1"/>
    <property type="molecule type" value="Genomic_DNA"/>
</dbReference>
<organism evidence="1 2">
    <name type="scientific">Methanooceanicella nereidis</name>
    <dbReference type="NCBI Taxonomy" id="2052831"/>
    <lineage>
        <taxon>Archaea</taxon>
        <taxon>Methanobacteriati</taxon>
        <taxon>Methanobacteriota</taxon>
        <taxon>Stenosarchaea group</taxon>
        <taxon>Methanomicrobia</taxon>
        <taxon>Methanocellales</taxon>
        <taxon>Methanocellaceae</taxon>
        <taxon>Methanooceanicella</taxon>
    </lineage>
</organism>
<dbReference type="Proteomes" id="UP001320159">
    <property type="component" value="Unassembled WGS sequence"/>
</dbReference>
<proteinExistence type="predicted"/>
<dbReference type="InterPro" id="IPR011989">
    <property type="entry name" value="ARM-like"/>
</dbReference>
<name>A0AAP2W7W5_9EURY</name>
<gene>
    <name evidence="1" type="ORF">CUJ83_10770</name>
</gene>
<dbReference type="Pfam" id="PF13646">
    <property type="entry name" value="HEAT_2"/>
    <property type="match status" value="1"/>
</dbReference>
<evidence type="ECO:0008006" key="3">
    <source>
        <dbReference type="Google" id="ProtNLM"/>
    </source>
</evidence>
<evidence type="ECO:0000313" key="1">
    <source>
        <dbReference type="EMBL" id="MCD1295481.1"/>
    </source>
</evidence>
<dbReference type="SMART" id="SM00567">
    <property type="entry name" value="EZ_HEAT"/>
    <property type="match status" value="2"/>
</dbReference>
<evidence type="ECO:0000313" key="2">
    <source>
        <dbReference type="Proteomes" id="UP001320159"/>
    </source>
</evidence>
<dbReference type="SUPFAM" id="SSF48371">
    <property type="entry name" value="ARM repeat"/>
    <property type="match status" value="1"/>
</dbReference>
<reference evidence="1 2" key="1">
    <citation type="submission" date="2017-11" db="EMBL/GenBank/DDBJ databases">
        <title>Isolation and Characterization of Family Methanocellaceae Species from Potential Methane Hydrate Area Offshore Southwestern Taiwan.</title>
        <authorList>
            <person name="Zhang W.-L."/>
            <person name="Chen W.-C."/>
            <person name="Lai M.-C."/>
            <person name="Chen S.-C."/>
        </authorList>
    </citation>
    <scope>NUCLEOTIDE SEQUENCE [LARGE SCALE GENOMIC DNA]</scope>
    <source>
        <strain evidence="1 2">CWC-04</strain>
    </source>
</reference>
<comment type="caution">
    <text evidence="1">The sequence shown here is derived from an EMBL/GenBank/DDBJ whole genome shotgun (WGS) entry which is preliminary data.</text>
</comment>
<dbReference type="AlphaFoldDB" id="A0AAP2W7W5"/>
<dbReference type="InterPro" id="IPR004155">
    <property type="entry name" value="PBS_lyase_HEAT"/>
</dbReference>
<dbReference type="Gene3D" id="1.25.10.10">
    <property type="entry name" value="Leucine-rich Repeat Variant"/>
    <property type="match status" value="1"/>
</dbReference>